<dbReference type="Pfam" id="PF09633">
    <property type="entry name" value="DUF2023"/>
    <property type="match status" value="1"/>
</dbReference>
<feature type="domain" description="DUF2023" evidence="1">
    <location>
        <begin position="25"/>
        <end position="124"/>
    </location>
</feature>
<organism evidence="2 3">
    <name type="scientific">Anaerobaca lacustris</name>
    <dbReference type="NCBI Taxonomy" id="3044600"/>
    <lineage>
        <taxon>Bacteria</taxon>
        <taxon>Pseudomonadati</taxon>
        <taxon>Planctomycetota</taxon>
        <taxon>Phycisphaerae</taxon>
        <taxon>Sedimentisphaerales</taxon>
        <taxon>Anaerobacaceae</taxon>
        <taxon>Anaerobaca</taxon>
    </lineage>
</organism>
<proteinExistence type="predicted"/>
<dbReference type="EMBL" id="JASCXX010000001">
    <property type="protein sequence ID" value="MDI6447496.1"/>
    <property type="molecule type" value="Genomic_DNA"/>
</dbReference>
<dbReference type="Proteomes" id="UP001431776">
    <property type="component" value="Unassembled WGS sequence"/>
</dbReference>
<dbReference type="InterPro" id="IPR036780">
    <property type="entry name" value="PG1857-like_sf"/>
</dbReference>
<evidence type="ECO:0000313" key="3">
    <source>
        <dbReference type="Proteomes" id="UP001431776"/>
    </source>
</evidence>
<comment type="caution">
    <text evidence="2">The sequence shown here is derived from an EMBL/GenBank/DDBJ whole genome shotgun (WGS) entry which is preliminary data.</text>
</comment>
<dbReference type="RefSeq" id="WP_349242907.1">
    <property type="nucleotide sequence ID" value="NZ_JASCXX010000001.1"/>
</dbReference>
<dbReference type="SUPFAM" id="SSF160448">
    <property type="entry name" value="PG1857-like"/>
    <property type="match status" value="1"/>
</dbReference>
<sequence length="155" mass="18006">MIMRNDAACLSPAERTIVVPDGHQRVFNHHVYEYRKGLRDLALQTLPRRYGPVVVARLEDLDITYLIYPAGRRNVNVFFGAPECLEIVRRIGKFDLSRYTPEEDFILGIMLGYGRRQQCTRYLDLLGQGVLQPAPQATDRINHQSQERNYHVYKT</sequence>
<dbReference type="InterPro" id="IPR018594">
    <property type="entry name" value="DUF2023"/>
</dbReference>
<gene>
    <name evidence="2" type="ORF">QJ522_00450</name>
</gene>
<evidence type="ECO:0000313" key="2">
    <source>
        <dbReference type="EMBL" id="MDI6447496.1"/>
    </source>
</evidence>
<protein>
    <submittedName>
        <fullName evidence="2">DUF2023 family protein</fullName>
    </submittedName>
</protein>
<reference evidence="2" key="1">
    <citation type="submission" date="2023-05" db="EMBL/GenBank/DDBJ databases">
        <title>Anaerotaeda fermentans gen. nov., sp. nov., a novel anaerobic planctomycete of the new family within the order Sedimentisphaerales isolated from Taman Peninsula, Russia.</title>
        <authorList>
            <person name="Khomyakova M.A."/>
            <person name="Merkel A.Y."/>
            <person name="Slobodkin A.I."/>
        </authorList>
    </citation>
    <scope>NUCLEOTIDE SEQUENCE</scope>
    <source>
        <strain evidence="2">M17dextr</strain>
    </source>
</reference>
<dbReference type="Gene3D" id="3.30.2190.10">
    <property type="entry name" value="PG1857-like"/>
    <property type="match status" value="1"/>
</dbReference>
<evidence type="ECO:0000259" key="1">
    <source>
        <dbReference type="Pfam" id="PF09633"/>
    </source>
</evidence>
<dbReference type="AlphaFoldDB" id="A0AAW6TVF1"/>
<accession>A0AAW6TVF1</accession>
<keyword evidence="3" id="KW-1185">Reference proteome</keyword>
<name>A0AAW6TVF1_9BACT</name>